<evidence type="ECO:0000313" key="1">
    <source>
        <dbReference type="EMBL" id="PWB88035.1"/>
    </source>
</evidence>
<protein>
    <submittedName>
        <fullName evidence="1">Uncharacterized protein</fullName>
    </submittedName>
</protein>
<comment type="caution">
    <text evidence="1">The sequence shown here is derived from an EMBL/GenBank/DDBJ whole genome shotgun (WGS) entry which is preliminary data.</text>
</comment>
<keyword evidence="2" id="KW-1185">Reference proteome</keyword>
<dbReference type="OrthoDB" id="74477at2157"/>
<accession>A0A315XNW5</accession>
<dbReference type="Proteomes" id="UP000251717">
    <property type="component" value="Unassembled WGS sequence"/>
</dbReference>
<dbReference type="EMBL" id="MZGS01000014">
    <property type="protein sequence ID" value="PWB88035.1"/>
    <property type="molecule type" value="Genomic_DNA"/>
</dbReference>
<organism evidence="1 2">
    <name type="scientific">Methanobrevibacter thaueri</name>
    <dbReference type="NCBI Taxonomy" id="190975"/>
    <lineage>
        <taxon>Archaea</taxon>
        <taxon>Methanobacteriati</taxon>
        <taxon>Methanobacteriota</taxon>
        <taxon>Methanomada group</taxon>
        <taxon>Methanobacteria</taxon>
        <taxon>Methanobacteriales</taxon>
        <taxon>Methanobacteriaceae</taxon>
        <taxon>Methanobrevibacter</taxon>
    </lineage>
</organism>
<gene>
    <name evidence="1" type="ORF">MBBTH_01770</name>
</gene>
<dbReference type="RefSeq" id="WP_207773303.1">
    <property type="nucleotide sequence ID" value="NZ_MZGS01000014.1"/>
</dbReference>
<evidence type="ECO:0000313" key="2">
    <source>
        <dbReference type="Proteomes" id="UP000251717"/>
    </source>
</evidence>
<proteinExistence type="predicted"/>
<sequence length="397" mass="44966">MTLQDELQINIVMSNYNQRSGSYSGNYDYIYLDNLASSSYSNLFRIDLKNLKIKTLDKTECRVLYIPAYGSQPAAILVRIPTGKISQTTKLLLDVYDRSTTFSSTLTTGSEVLMFDANYDTYSQYFMNYSGLSINNDSTDNGRFLRARFVPNIGGGNPSSLYTTFASGNSLRNGRVTVARFKHINGNVAVNDNGTFLDSTIGSYMMQSDFNLTMYQEDIKETSLNLGCKTKSYCMFIGAKTLVMASSFDAYSSGHDDEGNWKQYHIHGRVGTGTSSSSDYIEGFIRNNPTKIYKNEYAEIEISPTWYATTDFEEFNYVDLKWLLIFPSPIFAANGIPEITVTEKQSKNGIRLYKGEHEYPKAYKGSKLLWDANDESMDNTGLYIPDKIINKDWDWVF</sequence>
<reference evidence="1 2" key="1">
    <citation type="submission" date="2017-03" db="EMBL/GenBank/DDBJ databases">
        <title>Genome sequence of Methanobrevibacter thaueri.</title>
        <authorList>
            <person name="Poehlein A."/>
            <person name="Seedorf H."/>
            <person name="Daniel R."/>
        </authorList>
    </citation>
    <scope>NUCLEOTIDE SEQUENCE [LARGE SCALE GENOMIC DNA]</scope>
    <source>
        <strain evidence="1 2">DSM 11995</strain>
    </source>
</reference>
<name>A0A315XNW5_9EURY</name>
<dbReference type="AlphaFoldDB" id="A0A315XNW5"/>